<feature type="compositionally biased region" description="Gly residues" evidence="1">
    <location>
        <begin position="552"/>
        <end position="563"/>
    </location>
</feature>
<comment type="caution">
    <text evidence="3">The sequence shown here is derived from an EMBL/GenBank/DDBJ whole genome shotgun (WGS) entry which is preliminary data.</text>
</comment>
<feature type="transmembrane region" description="Helical" evidence="2">
    <location>
        <begin position="331"/>
        <end position="355"/>
    </location>
</feature>
<keyword evidence="2" id="KW-1133">Transmembrane helix</keyword>
<keyword evidence="2" id="KW-0472">Membrane</keyword>
<feature type="region of interest" description="Disordered" evidence="1">
    <location>
        <begin position="542"/>
        <end position="563"/>
    </location>
</feature>
<feature type="transmembrane region" description="Helical" evidence="2">
    <location>
        <begin position="305"/>
        <end position="324"/>
    </location>
</feature>
<protein>
    <submittedName>
        <fullName evidence="3">Uncharacterized protein</fullName>
    </submittedName>
</protein>
<sequence length="563" mass="62169">MVEREGSMVVTLGIPKANGWKKRSQAGPDSEVTCIKLMGTTSWSSMASYANGHQRELVRDASSSPRFIQLMLALWLISTPRSSKMVINVDSFLDANSVTQLSIFMLLVNGFRIGIFHTSHGTREWVLTSLSMLFFLQLRFCFGPVAWWPKLDIYKAKDLAVITAGEQDQAVDSKDEANITHMAADALVIILNWMHIDWVTCYNSKACRTEGMGGWGKQNIYESYRFVPDNVEQGQSKKSDCFSPPAATVSDLQTLFLGYTLFLDRLRMSICRWRSVVCLGIIGVLASLVILLAVTSAMVALTYSFVKLLMITFAIYMVSAHFAIPYVVSTMVVIVGSVTAAVPSHFLILTLWNVFCQGTRLDNHILSIQVQWASGCVVVAAGAGSSSMVTEGGREGCTSRSENTSVVLQYHKKCTERLEKREIISVASSAKNFWSLVFNLLPQVNKSATYKPHHLAFRSLKNDYAPSKDYSDTQQEIEDDENIELLDYFACHVLPHPLKHQARQGGAHSSQLNDTEDCTSNVLQARFFHAGDQAVARVGHGYGSTRRVSGSGSPGPGHGLMSS</sequence>
<gene>
    <name evidence="3" type="ORF">GGX14DRAFT_384372</name>
</gene>
<name>A0AAD6YVY1_9AGAR</name>
<reference evidence="3" key="1">
    <citation type="submission" date="2023-03" db="EMBL/GenBank/DDBJ databases">
        <title>Massive genome expansion in bonnet fungi (Mycena s.s.) driven by repeated elements and novel gene families across ecological guilds.</title>
        <authorList>
            <consortium name="Lawrence Berkeley National Laboratory"/>
            <person name="Harder C.B."/>
            <person name="Miyauchi S."/>
            <person name="Viragh M."/>
            <person name="Kuo A."/>
            <person name="Thoen E."/>
            <person name="Andreopoulos B."/>
            <person name="Lu D."/>
            <person name="Skrede I."/>
            <person name="Drula E."/>
            <person name="Henrissat B."/>
            <person name="Morin E."/>
            <person name="Kohler A."/>
            <person name="Barry K."/>
            <person name="LaButti K."/>
            <person name="Morin E."/>
            <person name="Salamov A."/>
            <person name="Lipzen A."/>
            <person name="Mereny Z."/>
            <person name="Hegedus B."/>
            <person name="Baldrian P."/>
            <person name="Stursova M."/>
            <person name="Weitz H."/>
            <person name="Taylor A."/>
            <person name="Grigoriev I.V."/>
            <person name="Nagy L.G."/>
            <person name="Martin F."/>
            <person name="Kauserud H."/>
        </authorList>
    </citation>
    <scope>NUCLEOTIDE SEQUENCE</scope>
    <source>
        <strain evidence="3">9144</strain>
    </source>
</reference>
<evidence type="ECO:0000256" key="2">
    <source>
        <dbReference type="SAM" id="Phobius"/>
    </source>
</evidence>
<keyword evidence="4" id="KW-1185">Reference proteome</keyword>
<evidence type="ECO:0000256" key="1">
    <source>
        <dbReference type="SAM" id="MobiDB-lite"/>
    </source>
</evidence>
<dbReference type="AlphaFoldDB" id="A0AAD6YVY1"/>
<keyword evidence="2" id="KW-0812">Transmembrane</keyword>
<proteinExistence type="predicted"/>
<evidence type="ECO:0000313" key="3">
    <source>
        <dbReference type="EMBL" id="KAJ7230425.1"/>
    </source>
</evidence>
<evidence type="ECO:0000313" key="4">
    <source>
        <dbReference type="Proteomes" id="UP001219525"/>
    </source>
</evidence>
<dbReference type="EMBL" id="JARJCW010000001">
    <property type="protein sequence ID" value="KAJ7230425.1"/>
    <property type="molecule type" value="Genomic_DNA"/>
</dbReference>
<dbReference type="Proteomes" id="UP001219525">
    <property type="component" value="Unassembled WGS sequence"/>
</dbReference>
<organism evidence="3 4">
    <name type="scientific">Mycena pura</name>
    <dbReference type="NCBI Taxonomy" id="153505"/>
    <lineage>
        <taxon>Eukaryota</taxon>
        <taxon>Fungi</taxon>
        <taxon>Dikarya</taxon>
        <taxon>Basidiomycota</taxon>
        <taxon>Agaricomycotina</taxon>
        <taxon>Agaricomycetes</taxon>
        <taxon>Agaricomycetidae</taxon>
        <taxon>Agaricales</taxon>
        <taxon>Marasmiineae</taxon>
        <taxon>Mycenaceae</taxon>
        <taxon>Mycena</taxon>
    </lineage>
</organism>
<feature type="transmembrane region" description="Helical" evidence="2">
    <location>
        <begin position="276"/>
        <end position="299"/>
    </location>
</feature>
<accession>A0AAD6YVY1</accession>